<evidence type="ECO:0000313" key="1">
    <source>
        <dbReference type="EMBL" id="RAI96998.1"/>
    </source>
</evidence>
<dbReference type="Proteomes" id="UP000249547">
    <property type="component" value="Unassembled WGS sequence"/>
</dbReference>
<dbReference type="EMBL" id="QLLL01000018">
    <property type="protein sequence ID" value="RAI96998.1"/>
    <property type="molecule type" value="Genomic_DNA"/>
</dbReference>
<evidence type="ECO:0008006" key="3">
    <source>
        <dbReference type="Google" id="ProtNLM"/>
    </source>
</evidence>
<dbReference type="AlphaFoldDB" id="A0A327PY01"/>
<dbReference type="InterPro" id="IPR035986">
    <property type="entry name" value="PKD_dom_sf"/>
</dbReference>
<protein>
    <recommendedName>
        <fullName evidence="3">PKD domain-containing protein</fullName>
    </recommendedName>
</protein>
<gene>
    <name evidence="1" type="ORF">LX64_05178</name>
</gene>
<sequence length="234" mass="26013">MKYLIGFLMCYCLVGCDNREESLSELNSPPEIFLQAQAGGPETKELIDSVKLSNTQFGYLPIVIRVQDLNSNIKSLRMSMVSGDGLLKQNDDEFTDTIRILGNKGIYKFIPAHPGAIIVRFVVTDYFNQRDSAQLKVFAFNNLAPIANLRIDPIGEVERFEYLLDGSLSYDPDKNLGGGLTKYIFIVNNTTIAETRSSAIPFIFPSPGAYICKLRVVDNDGAVSKEVVQSIQIQ</sequence>
<accession>A0A327PY01</accession>
<dbReference type="Gene3D" id="2.60.40.10">
    <property type="entry name" value="Immunoglobulins"/>
    <property type="match status" value="1"/>
</dbReference>
<proteinExistence type="predicted"/>
<reference evidence="1 2" key="1">
    <citation type="submission" date="2018-06" db="EMBL/GenBank/DDBJ databases">
        <title>Genomic Encyclopedia of Archaeal and Bacterial Type Strains, Phase II (KMG-II): from individual species to whole genera.</title>
        <authorList>
            <person name="Goeker M."/>
        </authorList>
    </citation>
    <scope>NUCLEOTIDE SEQUENCE [LARGE SCALE GENOMIC DNA]</scope>
    <source>
        <strain evidence="1 2">DSM 23857</strain>
    </source>
</reference>
<organism evidence="1 2">
    <name type="scientific">Chitinophaga skermanii</name>
    <dbReference type="NCBI Taxonomy" id="331697"/>
    <lineage>
        <taxon>Bacteria</taxon>
        <taxon>Pseudomonadati</taxon>
        <taxon>Bacteroidota</taxon>
        <taxon>Chitinophagia</taxon>
        <taxon>Chitinophagales</taxon>
        <taxon>Chitinophagaceae</taxon>
        <taxon>Chitinophaga</taxon>
    </lineage>
</organism>
<dbReference type="SUPFAM" id="SSF49299">
    <property type="entry name" value="PKD domain"/>
    <property type="match status" value="1"/>
</dbReference>
<evidence type="ECO:0000313" key="2">
    <source>
        <dbReference type="Proteomes" id="UP000249547"/>
    </source>
</evidence>
<dbReference type="OrthoDB" id="1493679at2"/>
<dbReference type="RefSeq" id="WP_111600549.1">
    <property type="nucleotide sequence ID" value="NZ_QLLL01000018.1"/>
</dbReference>
<comment type="caution">
    <text evidence="1">The sequence shown here is derived from an EMBL/GenBank/DDBJ whole genome shotgun (WGS) entry which is preliminary data.</text>
</comment>
<keyword evidence="2" id="KW-1185">Reference proteome</keyword>
<name>A0A327PY01_9BACT</name>
<dbReference type="InterPro" id="IPR013783">
    <property type="entry name" value="Ig-like_fold"/>
</dbReference>